<dbReference type="PANTHER" id="PTHR22683:SF1">
    <property type="entry name" value="TYPE VII SECRETION SYSTEM PROTEIN ESSC"/>
    <property type="match status" value="1"/>
</dbReference>
<accession>A0A8J7GCA2</accession>
<reference evidence="7" key="1">
    <citation type="submission" date="2020-11" db="EMBL/GenBank/DDBJ databases">
        <title>Sequencing the genomes of 1000 actinobacteria strains.</title>
        <authorList>
            <person name="Klenk H.-P."/>
        </authorList>
    </citation>
    <scope>NUCLEOTIDE SEQUENCE</scope>
    <source>
        <strain evidence="7">DSM 45356</strain>
    </source>
</reference>
<feature type="binding site" evidence="4">
    <location>
        <begin position="968"/>
        <end position="975"/>
    </location>
    <ligand>
        <name>ATP</name>
        <dbReference type="ChEBI" id="CHEBI:30616"/>
    </ligand>
</feature>
<dbReference type="CDD" id="cd01127">
    <property type="entry name" value="TrwB_TraG_TraD_VirD4"/>
    <property type="match status" value="1"/>
</dbReference>
<evidence type="ECO:0000256" key="3">
    <source>
        <dbReference type="ARBA" id="ARBA00022840"/>
    </source>
</evidence>
<dbReference type="InterPro" id="IPR003593">
    <property type="entry name" value="AAA+_ATPase"/>
</dbReference>
<dbReference type="Proteomes" id="UP000622552">
    <property type="component" value="Unassembled WGS sequence"/>
</dbReference>
<dbReference type="InterPro" id="IPR000253">
    <property type="entry name" value="FHA_dom"/>
</dbReference>
<dbReference type="SMART" id="SM00240">
    <property type="entry name" value="FHA"/>
    <property type="match status" value="1"/>
</dbReference>
<protein>
    <submittedName>
        <fullName evidence="7">S-DNA-T family DNA segregation ATPase FtsK/SpoIIIE</fullName>
    </submittedName>
</protein>
<feature type="domain" description="FtsK" evidence="6">
    <location>
        <begin position="626"/>
        <end position="815"/>
    </location>
</feature>
<dbReference type="InterPro" id="IPR008984">
    <property type="entry name" value="SMAD_FHA_dom_sf"/>
</dbReference>
<dbReference type="PANTHER" id="PTHR22683">
    <property type="entry name" value="SPORULATION PROTEIN RELATED"/>
    <property type="match status" value="1"/>
</dbReference>
<comment type="caution">
    <text evidence="7">The sequence shown here is derived from an EMBL/GenBank/DDBJ whole genome shotgun (WGS) entry which is preliminary data.</text>
</comment>
<dbReference type="Pfam" id="PF01580">
    <property type="entry name" value="FtsK_SpoIIIE"/>
    <property type="match status" value="2"/>
</dbReference>
<dbReference type="SUPFAM" id="SSF52540">
    <property type="entry name" value="P-loop containing nucleoside triphosphate hydrolases"/>
    <property type="match status" value="2"/>
</dbReference>
<evidence type="ECO:0000313" key="8">
    <source>
        <dbReference type="Proteomes" id="UP000622552"/>
    </source>
</evidence>
<dbReference type="PROSITE" id="PS50006">
    <property type="entry name" value="FHA_DOMAIN"/>
    <property type="match status" value="1"/>
</dbReference>
<dbReference type="GO" id="GO:0003677">
    <property type="term" value="F:DNA binding"/>
    <property type="evidence" value="ECO:0007669"/>
    <property type="project" value="InterPro"/>
</dbReference>
<feature type="domain" description="FtsK" evidence="6">
    <location>
        <begin position="951"/>
        <end position="1139"/>
    </location>
</feature>
<dbReference type="InterPro" id="IPR002543">
    <property type="entry name" value="FtsK_dom"/>
</dbReference>
<keyword evidence="3 4" id="KW-0067">ATP-binding</keyword>
<evidence type="ECO:0000256" key="4">
    <source>
        <dbReference type="PROSITE-ProRule" id="PRU00289"/>
    </source>
</evidence>
<dbReference type="InterPro" id="IPR032030">
    <property type="entry name" value="YscD_cytoplasmic_dom"/>
</dbReference>
<dbReference type="InterPro" id="IPR050206">
    <property type="entry name" value="FtsK/SpoIIIE/SftA"/>
</dbReference>
<dbReference type="PROSITE" id="PS50901">
    <property type="entry name" value="FTSK"/>
    <property type="match status" value="2"/>
</dbReference>
<evidence type="ECO:0000256" key="1">
    <source>
        <dbReference type="ARBA" id="ARBA00022553"/>
    </source>
</evidence>
<dbReference type="EMBL" id="JADOUF010000001">
    <property type="protein sequence ID" value="MBG6135939.1"/>
    <property type="molecule type" value="Genomic_DNA"/>
</dbReference>
<dbReference type="SMART" id="SM00382">
    <property type="entry name" value="AAA"/>
    <property type="match status" value="3"/>
</dbReference>
<sequence>MLTLSIQPPRDSGLVPVDVVVRAQPGATVRDLAEALAEHLRGAGQSFAYLVPVTADTLWWAGQPLAECGLRNGDLLGVTPQPASWALAGGGPQRARAVLRVLAGPDIGHAVTLTGDAATVGRGHGCTVRLTDPLTSRLHCRILLDGRQPVLVDDGSSSGVLVGGAPVTGRTPVAADQQVTVGGTLFAVAMLEDTGDGSREHGVLRPPLFGEPVEVSVTAVPAPPVRAQRPHLPWAMLLLPLVTGVGLFGAGWNIAGFAMILGWPALMLLDHWLQVRRVDKEFRTELARWRADLDTLLAGLDEKARAQRDRAKADHPDLAGLRPRVLGREPALWGRRPDTEDFLTIRVGRGSVPALATGTLDDGGDRAATSWAVGELDRRRVLDDTAVPWRLADAPVTAITGPTEVVDAAARALVARLCADHSPVDLSIAAVLSAGRAGHETWLRWLPHVSRRPGGRAPVAVGAADGHLLLEELAAATGPGVTVCLVDEAAGLSRRRVEAVAGAAGLRLVWLGASAHTVPASTSAVLNLTGTQAPAGESACLAFRDRGGVTPLRAADGMDLIDAWSLARAMHPYVDEVAARSADTDLPAQVRLPDLPGDFADPDNPEVVVERWAGSRGLRAQLGLGVSGVATVDLREDGPHALLAGTTGSGKSEFLQTMLLSLALNNPPSRITFLLVDYKGGAAFRELENLPHTIGCITDLKPADVRRALVALGAEITAREELLNAYRVKDLVQMEAEHPSAAPPSLLICVDEFAALATEVPEFVEGMVNIAQRGRSLGLHLFLATQRPAGVVTANIRANTDLRIALRVASAEDSHDVLDCADAAEINRATPGRALVRRVGRRKAEPLQVAWVGAREELVPEQRLVEVRAFTASDNAHGHSHHRSHDRTDLARLVTTVNTAFAAELAGGRQREVTAPWLPPLADIQPLGRLHGGTEGTVAVGLLDDPRRREQRPLLLNYPALGHVLAYGASRAGKTELLRTLAAAGALHPAGRPVQMYCLDYAGGGLSGLADRPGVGAVIGQAETARVLRLLRRLEGTVRSRNRLLAEYDVAEVGQLPSGVRPARVHLLVDNLPALLGELAGSQILREHAELLVTVLQEGRRAGVHVTATTPSRAALDVAVQAAFGQRLVLRMTSDDDYTMLGVPTGVLHQDGPPGRGVYGGLEFQLAVSDPATPAAPIDPANRPMAIPPLPNRVHPDSLPAPTDWEILIGLDADQVEPVGTPLRGTTLLVAGRKGSGRSSVLAGIAAQARRAPNPPEHVVYLRPGDAVPASLTPADPGGWSLLLVDDAHQWETVSGDGLSQLLELVRTTPGLATVVAADFDHARILPGDLVTIALENRTRVLLQPELADDGTLGFAIPYGGGIESLAGPGRGVLCTQGATRIVHFVTAEPEEEQIR</sequence>
<dbReference type="Gene3D" id="2.60.200.20">
    <property type="match status" value="1"/>
</dbReference>
<dbReference type="RefSeq" id="WP_197002987.1">
    <property type="nucleotide sequence ID" value="NZ_BONS01000001.1"/>
</dbReference>
<dbReference type="GO" id="GO:0005524">
    <property type="term" value="F:ATP binding"/>
    <property type="evidence" value="ECO:0007669"/>
    <property type="project" value="UniProtKB-UniRule"/>
</dbReference>
<dbReference type="InterPro" id="IPR027417">
    <property type="entry name" value="P-loop_NTPase"/>
</dbReference>
<evidence type="ECO:0000259" key="6">
    <source>
        <dbReference type="PROSITE" id="PS50901"/>
    </source>
</evidence>
<dbReference type="CDD" id="cd00060">
    <property type="entry name" value="FHA"/>
    <property type="match status" value="1"/>
</dbReference>
<keyword evidence="8" id="KW-1185">Reference proteome</keyword>
<name>A0A8J7GCA2_9ACTN</name>
<proteinExistence type="predicted"/>
<feature type="domain" description="FHA" evidence="5">
    <location>
        <begin position="118"/>
        <end position="167"/>
    </location>
</feature>
<evidence type="ECO:0000259" key="5">
    <source>
        <dbReference type="PROSITE" id="PS50006"/>
    </source>
</evidence>
<feature type="binding site" evidence="4">
    <location>
        <begin position="645"/>
        <end position="652"/>
    </location>
    <ligand>
        <name>ATP</name>
        <dbReference type="ChEBI" id="CHEBI:30616"/>
    </ligand>
</feature>
<evidence type="ECO:0000256" key="2">
    <source>
        <dbReference type="ARBA" id="ARBA00022741"/>
    </source>
</evidence>
<gene>
    <name evidence="7" type="ORF">IW245_002133</name>
</gene>
<dbReference type="SUPFAM" id="SSF49879">
    <property type="entry name" value="SMAD/FHA domain"/>
    <property type="match status" value="1"/>
</dbReference>
<keyword evidence="1" id="KW-0597">Phosphoprotein</keyword>
<keyword evidence="2 4" id="KW-0547">Nucleotide-binding</keyword>
<dbReference type="Pfam" id="PF16697">
    <property type="entry name" value="Yop-YscD_cpl"/>
    <property type="match status" value="1"/>
</dbReference>
<dbReference type="Gene3D" id="3.40.50.300">
    <property type="entry name" value="P-loop containing nucleotide triphosphate hydrolases"/>
    <property type="match status" value="3"/>
</dbReference>
<organism evidence="7 8">
    <name type="scientific">Longispora fulva</name>
    <dbReference type="NCBI Taxonomy" id="619741"/>
    <lineage>
        <taxon>Bacteria</taxon>
        <taxon>Bacillati</taxon>
        <taxon>Actinomycetota</taxon>
        <taxon>Actinomycetes</taxon>
        <taxon>Micromonosporales</taxon>
        <taxon>Micromonosporaceae</taxon>
        <taxon>Longispora</taxon>
    </lineage>
</organism>
<evidence type="ECO:0000313" key="7">
    <source>
        <dbReference type="EMBL" id="MBG6135939.1"/>
    </source>
</evidence>